<dbReference type="EMBL" id="CP036267">
    <property type="protein sequence ID" value="QDT30797.1"/>
    <property type="molecule type" value="Genomic_DNA"/>
</dbReference>
<keyword evidence="3" id="KW-1185">Reference proteome</keyword>
<dbReference type="OrthoDB" id="3206826at2"/>
<keyword evidence="2" id="KW-0808">Transferase</keyword>
<accession>A0A517QGW5</accession>
<dbReference type="Proteomes" id="UP000315724">
    <property type="component" value="Chromosome"/>
</dbReference>
<keyword evidence="2" id="KW-0489">Methyltransferase</keyword>
<dbReference type="AlphaFoldDB" id="A0A517QGW5"/>
<feature type="domain" description="Methyltransferase type 12" evidence="1">
    <location>
        <begin position="54"/>
        <end position="149"/>
    </location>
</feature>
<dbReference type="Pfam" id="PF08242">
    <property type="entry name" value="Methyltransf_12"/>
    <property type="match status" value="1"/>
</dbReference>
<dbReference type="SUPFAM" id="SSF53335">
    <property type="entry name" value="S-adenosyl-L-methionine-dependent methyltransferases"/>
    <property type="match status" value="1"/>
</dbReference>
<dbReference type="RefSeq" id="WP_145194984.1">
    <property type="nucleotide sequence ID" value="NZ_CP036267.1"/>
</dbReference>
<dbReference type="InterPro" id="IPR013217">
    <property type="entry name" value="Methyltransf_12"/>
</dbReference>
<evidence type="ECO:0000259" key="1">
    <source>
        <dbReference type="Pfam" id="PF08242"/>
    </source>
</evidence>
<dbReference type="Gene3D" id="3.40.50.150">
    <property type="entry name" value="Vaccinia Virus protein VP39"/>
    <property type="match status" value="1"/>
</dbReference>
<proteinExistence type="predicted"/>
<dbReference type="GO" id="GO:0008168">
    <property type="term" value="F:methyltransferase activity"/>
    <property type="evidence" value="ECO:0007669"/>
    <property type="project" value="UniProtKB-KW"/>
</dbReference>
<dbReference type="InterPro" id="IPR029063">
    <property type="entry name" value="SAM-dependent_MTases_sf"/>
</dbReference>
<organism evidence="2 3">
    <name type="scientific">Thalassoglobus polymorphus</name>
    <dbReference type="NCBI Taxonomy" id="2527994"/>
    <lineage>
        <taxon>Bacteria</taxon>
        <taxon>Pseudomonadati</taxon>
        <taxon>Planctomycetota</taxon>
        <taxon>Planctomycetia</taxon>
        <taxon>Planctomycetales</taxon>
        <taxon>Planctomycetaceae</taxon>
        <taxon>Thalassoglobus</taxon>
    </lineage>
</organism>
<evidence type="ECO:0000313" key="2">
    <source>
        <dbReference type="EMBL" id="QDT30797.1"/>
    </source>
</evidence>
<name>A0A517QGW5_9PLAN</name>
<dbReference type="GO" id="GO:0032259">
    <property type="term" value="P:methylation"/>
    <property type="evidence" value="ECO:0007669"/>
    <property type="project" value="UniProtKB-KW"/>
</dbReference>
<gene>
    <name evidence="2" type="ORF">Mal48_00240</name>
</gene>
<dbReference type="KEGG" id="tpol:Mal48_00240"/>
<reference evidence="2 3" key="1">
    <citation type="submission" date="2019-02" db="EMBL/GenBank/DDBJ databases">
        <title>Deep-cultivation of Planctomycetes and their phenomic and genomic characterization uncovers novel biology.</title>
        <authorList>
            <person name="Wiegand S."/>
            <person name="Jogler M."/>
            <person name="Boedeker C."/>
            <person name="Pinto D."/>
            <person name="Vollmers J."/>
            <person name="Rivas-Marin E."/>
            <person name="Kohn T."/>
            <person name="Peeters S.H."/>
            <person name="Heuer A."/>
            <person name="Rast P."/>
            <person name="Oberbeckmann S."/>
            <person name="Bunk B."/>
            <person name="Jeske O."/>
            <person name="Meyerdierks A."/>
            <person name="Storesund J.E."/>
            <person name="Kallscheuer N."/>
            <person name="Luecker S."/>
            <person name="Lage O.M."/>
            <person name="Pohl T."/>
            <person name="Merkel B.J."/>
            <person name="Hornburger P."/>
            <person name="Mueller R.-W."/>
            <person name="Bruemmer F."/>
            <person name="Labrenz M."/>
            <person name="Spormann A.M."/>
            <person name="Op den Camp H."/>
            <person name="Overmann J."/>
            <person name="Amann R."/>
            <person name="Jetten M.S.M."/>
            <person name="Mascher T."/>
            <person name="Medema M.H."/>
            <person name="Devos D.P."/>
            <person name="Kaster A.-K."/>
            <person name="Ovreas L."/>
            <person name="Rohde M."/>
            <person name="Galperin M.Y."/>
            <person name="Jogler C."/>
        </authorList>
    </citation>
    <scope>NUCLEOTIDE SEQUENCE [LARGE SCALE GENOMIC DNA]</scope>
    <source>
        <strain evidence="2 3">Mal48</strain>
    </source>
</reference>
<dbReference type="CDD" id="cd02440">
    <property type="entry name" value="AdoMet_MTases"/>
    <property type="match status" value="1"/>
</dbReference>
<keyword evidence="2" id="KW-0830">Ubiquinone</keyword>
<evidence type="ECO:0000313" key="3">
    <source>
        <dbReference type="Proteomes" id="UP000315724"/>
    </source>
</evidence>
<sequence length="274" mass="31622">MNSAEQEIEKGQRFAFGANWQEFLRTLDEDRIEIAEASLKELLQVESLDGKTFVDVGSGSGLFSLCARRLGAKVYSFDFDPQSVACTRELRSRYFADDPNWQVDSGSALDEEFLKSLGTFDVVYSWGVLHHTGKMWTALENVVQLTHPHSRLTIAIYNDQGFRSDLWLWVKRIYCSGTLGRWSMLAVFVPYFFLRTIAVSVVRGHNEFAKYRRNRGMSIVRDWIDWLGGLPFEVASVEEIVSFYESKNFRLINSKETKRLGCNEFVFVRDDKDE</sequence>
<protein>
    <submittedName>
        <fullName evidence="2">Bifunctional 3-demethylubiquinone-9 3-methyltransferase/ 2-octaprenyl-6-hydroxy phenol methylase</fullName>
    </submittedName>
</protein>